<keyword evidence="2" id="KW-1185">Reference proteome</keyword>
<evidence type="ECO:0000313" key="1">
    <source>
        <dbReference type="EMBL" id="PZF75846.1"/>
    </source>
</evidence>
<comment type="caution">
    <text evidence="1">The sequence shown here is derived from an EMBL/GenBank/DDBJ whole genome shotgun (WGS) entry which is preliminary data.</text>
</comment>
<name>A0A2W2BR29_9HYPH</name>
<evidence type="ECO:0008006" key="3">
    <source>
        <dbReference type="Google" id="ProtNLM"/>
    </source>
</evidence>
<evidence type="ECO:0000313" key="2">
    <source>
        <dbReference type="Proteomes" id="UP000248795"/>
    </source>
</evidence>
<reference evidence="2" key="1">
    <citation type="submission" date="2018-06" db="EMBL/GenBank/DDBJ databases">
        <title>Aestuariibacter litoralis strain KCTC 52945T.</title>
        <authorList>
            <person name="Li X."/>
            <person name="Salam N."/>
            <person name="Li J.-L."/>
            <person name="Chen Y.-M."/>
            <person name="Yang Z.-W."/>
            <person name="Zhang L.-Y."/>
            <person name="Han M.-X."/>
            <person name="Xiao M."/>
            <person name="Li W.-J."/>
        </authorList>
    </citation>
    <scope>NUCLEOTIDE SEQUENCE [LARGE SCALE GENOMIC DNA]</scope>
    <source>
        <strain evidence="2">KCTC 52945</strain>
    </source>
</reference>
<organism evidence="1 2">
    <name type="scientific">Aestuariivirga litoralis</name>
    <dbReference type="NCBI Taxonomy" id="2650924"/>
    <lineage>
        <taxon>Bacteria</taxon>
        <taxon>Pseudomonadati</taxon>
        <taxon>Pseudomonadota</taxon>
        <taxon>Alphaproteobacteria</taxon>
        <taxon>Hyphomicrobiales</taxon>
        <taxon>Aestuariivirgaceae</taxon>
        <taxon>Aestuariivirga</taxon>
    </lineage>
</organism>
<protein>
    <recommendedName>
        <fullName evidence="3">Hsp70 family protein</fullName>
    </recommendedName>
</protein>
<dbReference type="Proteomes" id="UP000248795">
    <property type="component" value="Unassembled WGS sequence"/>
</dbReference>
<gene>
    <name evidence="1" type="ORF">DK847_16630</name>
</gene>
<dbReference type="Gene3D" id="3.30.420.40">
    <property type="match status" value="2"/>
</dbReference>
<sequence>MLCVDFGTSFSKAFATIDNGDDRPELIDLPIGEGSGSARLVTPSELIIDAGQIFFGGRARQRLDETQQAADRLIDSIKQYVTLNQDVSVLGTARLDQIQDPTQALSQRDILVLYLGYLMYVAERALVTAGQTINAQRRFAHPAWPENTRQRNEDEMRRMMAEAVVLARSVKDGFEGGLSVIDARELLDKLKSLAADSLPLNLIREPVREATAAGAGALLSTAEGHREKYLIVDIGAGTTDVAGFHCVNNPNWDRSRVWEISGAAKARNMAGNVLDNAFQKFVLGKSSLTEGSEEYRQAGLAVRRSRRLLKEQLFREGSVIVLLPTDETVPVDLDEFLEYGPVVSFTNAIVAMVAEAADLVQGNDVSSIRLVATGGGATLPVITKIAEHGVDVGGRHIGFELSDAIAEGVRETNPDLVEAYSQIAVALGGALPNLPEQRANVRGAINAPPPRVIQTTYR</sequence>
<accession>A0A2W2BR29</accession>
<dbReference type="Gene3D" id="3.90.640.10">
    <property type="entry name" value="Actin, Chain A, domain 4"/>
    <property type="match status" value="1"/>
</dbReference>
<proteinExistence type="predicted"/>
<dbReference type="EMBL" id="QKVK01000008">
    <property type="protein sequence ID" value="PZF75846.1"/>
    <property type="molecule type" value="Genomic_DNA"/>
</dbReference>
<dbReference type="AlphaFoldDB" id="A0A2W2BR29"/>
<dbReference type="SUPFAM" id="SSF53067">
    <property type="entry name" value="Actin-like ATPase domain"/>
    <property type="match status" value="1"/>
</dbReference>
<dbReference type="InterPro" id="IPR043129">
    <property type="entry name" value="ATPase_NBD"/>
</dbReference>